<dbReference type="PANTHER" id="PTHR31672">
    <property type="entry name" value="BNACNNG10540D PROTEIN"/>
    <property type="match status" value="1"/>
</dbReference>
<comment type="caution">
    <text evidence="2">The sequence shown here is derived from an EMBL/GenBank/DDBJ whole genome shotgun (WGS) entry which is preliminary data.</text>
</comment>
<sequence>MRTNGDAPRQTKKQNLPQNNSRLFTAVQGRASLNEDKAHEFTDVRHVGQVASLPYDLIFRILLLLPAESLLISSSVCKEWFSLINSSDFIEAHSRRSENVFIFLKKASPRLKSFKIEDKLGLLVNSSIFSKSEPLRCYINFVKLQGGRCKVIESNISGFKNILATCNGLILATCEQNGGLLVLNPMTRKLSALPLGTTLPLQQSYGFVFSHLTKQYKVVHLFQDESLHISCEILSLTTRSWRGVDGPSFGLFTSLVHKPVTAIGALHWLPSSAYCSFIVSMGIDDEKFRTLSLPISSTPNDRLVEIGGFLSFVTHVGFRRLDVWMLKGLEGEGWVKQHIITSYRVPDLVPVSTLRCGRELIFQVNGAPCFYAYDVEKEEMRMAVMEGDAPGGCQHYLPHVNTLTR</sequence>
<dbReference type="OrthoDB" id="1938527at2759"/>
<dbReference type="Proteomes" id="UP000626092">
    <property type="component" value="Unassembled WGS sequence"/>
</dbReference>
<dbReference type="InterPro" id="IPR036047">
    <property type="entry name" value="F-box-like_dom_sf"/>
</dbReference>
<dbReference type="InterPro" id="IPR050796">
    <property type="entry name" value="SCF_F-box_component"/>
</dbReference>
<dbReference type="SUPFAM" id="SSF81383">
    <property type="entry name" value="F-box domain"/>
    <property type="match status" value="1"/>
</dbReference>
<dbReference type="NCBIfam" id="TIGR01640">
    <property type="entry name" value="F_box_assoc_1"/>
    <property type="match status" value="1"/>
</dbReference>
<name>A0A834LTM5_RHOSS</name>
<dbReference type="Pfam" id="PF08268">
    <property type="entry name" value="FBA_3"/>
    <property type="match status" value="1"/>
</dbReference>
<evidence type="ECO:0000313" key="2">
    <source>
        <dbReference type="EMBL" id="KAF7149982.1"/>
    </source>
</evidence>
<dbReference type="InterPro" id="IPR017451">
    <property type="entry name" value="F-box-assoc_interact_dom"/>
</dbReference>
<dbReference type="PANTHER" id="PTHR31672:SF11">
    <property type="entry name" value="F-BOX PROTEIN CPR1-LIKE ISOFORM X2"/>
    <property type="match status" value="1"/>
</dbReference>
<accession>A0A834LTM5</accession>
<protein>
    <recommendedName>
        <fullName evidence="1">F-box domain-containing protein</fullName>
    </recommendedName>
</protein>
<dbReference type="PROSITE" id="PS50181">
    <property type="entry name" value="FBOX"/>
    <property type="match status" value="1"/>
</dbReference>
<dbReference type="Gene3D" id="1.20.1280.50">
    <property type="match status" value="1"/>
</dbReference>
<reference evidence="2" key="1">
    <citation type="submission" date="2019-11" db="EMBL/GenBank/DDBJ databases">
        <authorList>
            <person name="Liu Y."/>
            <person name="Hou J."/>
            <person name="Li T.-Q."/>
            <person name="Guan C.-H."/>
            <person name="Wu X."/>
            <person name="Wu H.-Z."/>
            <person name="Ling F."/>
            <person name="Zhang R."/>
            <person name="Shi X.-G."/>
            <person name="Ren J.-P."/>
            <person name="Chen E.-F."/>
            <person name="Sun J.-M."/>
        </authorList>
    </citation>
    <scope>NUCLEOTIDE SEQUENCE</scope>
    <source>
        <strain evidence="2">Adult_tree_wgs_1</strain>
        <tissue evidence="2">Leaves</tissue>
    </source>
</reference>
<gene>
    <name evidence="2" type="ORF">RHSIM_Rhsim02G0204800</name>
</gene>
<dbReference type="InterPro" id="IPR001810">
    <property type="entry name" value="F-box_dom"/>
</dbReference>
<dbReference type="EMBL" id="WJXA01000002">
    <property type="protein sequence ID" value="KAF7149982.1"/>
    <property type="molecule type" value="Genomic_DNA"/>
</dbReference>
<organism evidence="2 3">
    <name type="scientific">Rhododendron simsii</name>
    <name type="common">Sims's rhododendron</name>
    <dbReference type="NCBI Taxonomy" id="118357"/>
    <lineage>
        <taxon>Eukaryota</taxon>
        <taxon>Viridiplantae</taxon>
        <taxon>Streptophyta</taxon>
        <taxon>Embryophyta</taxon>
        <taxon>Tracheophyta</taxon>
        <taxon>Spermatophyta</taxon>
        <taxon>Magnoliopsida</taxon>
        <taxon>eudicotyledons</taxon>
        <taxon>Gunneridae</taxon>
        <taxon>Pentapetalae</taxon>
        <taxon>asterids</taxon>
        <taxon>Ericales</taxon>
        <taxon>Ericaceae</taxon>
        <taxon>Ericoideae</taxon>
        <taxon>Rhodoreae</taxon>
        <taxon>Rhododendron</taxon>
    </lineage>
</organism>
<keyword evidence="3" id="KW-1185">Reference proteome</keyword>
<dbReference type="SMART" id="SM00256">
    <property type="entry name" value="FBOX"/>
    <property type="match status" value="1"/>
</dbReference>
<dbReference type="AlphaFoldDB" id="A0A834LTM5"/>
<dbReference type="Pfam" id="PF00646">
    <property type="entry name" value="F-box"/>
    <property type="match status" value="1"/>
</dbReference>
<evidence type="ECO:0000259" key="1">
    <source>
        <dbReference type="PROSITE" id="PS50181"/>
    </source>
</evidence>
<evidence type="ECO:0000313" key="3">
    <source>
        <dbReference type="Proteomes" id="UP000626092"/>
    </source>
</evidence>
<proteinExistence type="predicted"/>
<feature type="domain" description="F-box" evidence="1">
    <location>
        <begin position="47"/>
        <end position="93"/>
    </location>
</feature>
<dbReference type="InterPro" id="IPR013187">
    <property type="entry name" value="F-box-assoc_dom_typ3"/>
</dbReference>